<organism evidence="1 2">
    <name type="scientific">Diphasiastrum complanatum</name>
    <name type="common">Issler's clubmoss</name>
    <name type="synonym">Lycopodium complanatum</name>
    <dbReference type="NCBI Taxonomy" id="34168"/>
    <lineage>
        <taxon>Eukaryota</taxon>
        <taxon>Viridiplantae</taxon>
        <taxon>Streptophyta</taxon>
        <taxon>Embryophyta</taxon>
        <taxon>Tracheophyta</taxon>
        <taxon>Lycopodiopsida</taxon>
        <taxon>Lycopodiales</taxon>
        <taxon>Lycopodiaceae</taxon>
        <taxon>Lycopodioideae</taxon>
        <taxon>Diphasiastrum</taxon>
    </lineage>
</organism>
<proteinExistence type="predicted"/>
<dbReference type="EMBL" id="CM055106">
    <property type="protein sequence ID" value="KAJ7528811.1"/>
    <property type="molecule type" value="Genomic_DNA"/>
</dbReference>
<keyword evidence="2" id="KW-1185">Reference proteome</keyword>
<evidence type="ECO:0000313" key="1">
    <source>
        <dbReference type="EMBL" id="KAJ7528811.1"/>
    </source>
</evidence>
<comment type="caution">
    <text evidence="1">The sequence shown here is derived from an EMBL/GenBank/DDBJ whole genome shotgun (WGS) entry which is preliminary data.</text>
</comment>
<dbReference type="Proteomes" id="UP001162992">
    <property type="component" value="Chromosome 15"/>
</dbReference>
<protein>
    <submittedName>
        <fullName evidence="1">Uncharacterized protein</fullName>
    </submittedName>
</protein>
<gene>
    <name evidence="1" type="ORF">O6H91_15G021300</name>
</gene>
<evidence type="ECO:0000313" key="2">
    <source>
        <dbReference type="Proteomes" id="UP001162992"/>
    </source>
</evidence>
<reference evidence="2" key="1">
    <citation type="journal article" date="2024" name="Proc. Natl. Acad. Sci. U.S.A.">
        <title>Extraordinary preservation of gene collinearity over three hundred million years revealed in homosporous lycophytes.</title>
        <authorList>
            <person name="Li C."/>
            <person name="Wickell D."/>
            <person name="Kuo L.Y."/>
            <person name="Chen X."/>
            <person name="Nie B."/>
            <person name="Liao X."/>
            <person name="Peng D."/>
            <person name="Ji J."/>
            <person name="Jenkins J."/>
            <person name="Williams M."/>
            <person name="Shu S."/>
            <person name="Plott C."/>
            <person name="Barry K."/>
            <person name="Rajasekar S."/>
            <person name="Grimwood J."/>
            <person name="Han X."/>
            <person name="Sun S."/>
            <person name="Hou Z."/>
            <person name="He W."/>
            <person name="Dai G."/>
            <person name="Sun C."/>
            <person name="Schmutz J."/>
            <person name="Leebens-Mack J.H."/>
            <person name="Li F.W."/>
            <person name="Wang L."/>
        </authorList>
    </citation>
    <scope>NUCLEOTIDE SEQUENCE [LARGE SCALE GENOMIC DNA]</scope>
    <source>
        <strain evidence="2">cv. PW_Plant_1</strain>
    </source>
</reference>
<accession>A0ACC2BGD7</accession>
<sequence length="262" mass="28209">MTDSERIPLHFSSQSDIDEIEDLLHISVEPVRQAADAGKPPSPPRATIPVFSSPPPPPPPLRSVEASTSGASSSAGGLIGFGPAHTTLTEPVWATLKRDLLQVVSNLRIVVFPNPYRKDAGRALRDWDLWGPFFFIIFLAFILSYNASADRPKVFAVVFAVLSAGAIVLTLNVVLLGGSIIFLQSLSVLGYCLFPLAIGASVCMAKDDKIFRSIVVLATVTWSSWAVYPFVSTAVPPSRKALAVYPVLLLYVSMGFLVLANN</sequence>
<name>A0ACC2BGD7_DIPCM</name>